<evidence type="ECO:0000313" key="8">
    <source>
        <dbReference type="EMBL" id="KAF8412466.1"/>
    </source>
</evidence>
<dbReference type="GO" id="GO:0016020">
    <property type="term" value="C:membrane"/>
    <property type="evidence" value="ECO:0007669"/>
    <property type="project" value="UniProtKB-SubCell"/>
</dbReference>
<comment type="caution">
    <text evidence="8">The sequence shown here is derived from an EMBL/GenBank/DDBJ whole genome shotgun (WGS) entry which is preliminary data.</text>
</comment>
<organism evidence="8 9">
    <name type="scientific">Tetracentron sinense</name>
    <name type="common">Spur-leaf</name>
    <dbReference type="NCBI Taxonomy" id="13715"/>
    <lineage>
        <taxon>Eukaryota</taxon>
        <taxon>Viridiplantae</taxon>
        <taxon>Streptophyta</taxon>
        <taxon>Embryophyta</taxon>
        <taxon>Tracheophyta</taxon>
        <taxon>Spermatophyta</taxon>
        <taxon>Magnoliopsida</taxon>
        <taxon>Trochodendrales</taxon>
        <taxon>Trochodendraceae</taxon>
        <taxon>Tetracentron</taxon>
    </lineage>
</organism>
<evidence type="ECO:0000256" key="3">
    <source>
        <dbReference type="ARBA" id="ARBA00006483"/>
    </source>
</evidence>
<dbReference type="InterPro" id="IPR004895">
    <property type="entry name" value="Prenylated_rab_accept_PRA1"/>
</dbReference>
<dbReference type="EMBL" id="JABCRI010000001">
    <property type="protein sequence ID" value="KAF8412466.1"/>
    <property type="molecule type" value="Genomic_DNA"/>
</dbReference>
<feature type="transmembrane region" description="Helical" evidence="7">
    <location>
        <begin position="118"/>
        <end position="135"/>
    </location>
</feature>
<evidence type="ECO:0000256" key="5">
    <source>
        <dbReference type="ARBA" id="ARBA00022989"/>
    </source>
</evidence>
<comment type="function">
    <text evidence="1 7">May be involved in both secretory and endocytic intracellular trafficking in the endosomal/prevacuolar compartments.</text>
</comment>
<keyword evidence="6 7" id="KW-0472">Membrane</keyword>
<dbReference type="GO" id="GO:0005783">
    <property type="term" value="C:endoplasmic reticulum"/>
    <property type="evidence" value="ECO:0007669"/>
    <property type="project" value="UniProtKB-ARBA"/>
</dbReference>
<keyword evidence="5 7" id="KW-1133">Transmembrane helix</keyword>
<dbReference type="Pfam" id="PF03208">
    <property type="entry name" value="PRA1"/>
    <property type="match status" value="1"/>
</dbReference>
<protein>
    <recommendedName>
        <fullName evidence="7">PRA1 family protein</fullName>
    </recommendedName>
</protein>
<reference evidence="8 9" key="1">
    <citation type="submission" date="2020-04" db="EMBL/GenBank/DDBJ databases">
        <title>Plant Genome Project.</title>
        <authorList>
            <person name="Zhang R.-G."/>
        </authorList>
    </citation>
    <scope>NUCLEOTIDE SEQUENCE [LARGE SCALE GENOMIC DNA]</scope>
    <source>
        <strain evidence="8">YNK0</strain>
        <tissue evidence="8">Leaf</tissue>
    </source>
</reference>
<dbReference type="Proteomes" id="UP000655225">
    <property type="component" value="Unassembled WGS sequence"/>
</dbReference>
<evidence type="ECO:0000256" key="4">
    <source>
        <dbReference type="ARBA" id="ARBA00022692"/>
    </source>
</evidence>
<dbReference type="PANTHER" id="PTHR38519:SF3">
    <property type="entry name" value="PRA1 FAMILY PROTEIN"/>
    <property type="match status" value="1"/>
</dbReference>
<dbReference type="OrthoDB" id="690149at2759"/>
<evidence type="ECO:0000256" key="7">
    <source>
        <dbReference type="RuleBase" id="RU363107"/>
    </source>
</evidence>
<feature type="transmembrane region" description="Helical" evidence="7">
    <location>
        <begin position="64"/>
        <end position="80"/>
    </location>
</feature>
<dbReference type="PANTHER" id="PTHR38519">
    <property type="entry name" value="PRA1 FAMILY PROTEIN"/>
    <property type="match status" value="1"/>
</dbReference>
<gene>
    <name evidence="8" type="ORF">HHK36_000430</name>
</gene>
<evidence type="ECO:0000256" key="2">
    <source>
        <dbReference type="ARBA" id="ARBA00004141"/>
    </source>
</evidence>
<sequence>MASYGTIQRPSVSSTSASMAGKEEQRCSACKSRREFVLLHYFNIPSSPEAAAVRIIRNLGYLRVYYVLVMWIILFVSLIPRRGVSVIFLIAMTVVTCLYLLLLRAIPNSVILHKIIDHRLVLALLGIVTVVELILTRAVIHLLVSFAIGMPIVLVHAVLSVRDDLYVTEEACAAGELVPLVEKKIGESESPV</sequence>
<keyword evidence="9" id="KW-1185">Reference proteome</keyword>
<name>A0A834ZS59_TETSI</name>
<keyword evidence="4 7" id="KW-0812">Transmembrane</keyword>
<feature type="transmembrane region" description="Helical" evidence="7">
    <location>
        <begin position="86"/>
        <end position="106"/>
    </location>
</feature>
<dbReference type="OMA" id="GHNRCTC"/>
<evidence type="ECO:0000256" key="6">
    <source>
        <dbReference type="ARBA" id="ARBA00023136"/>
    </source>
</evidence>
<proteinExistence type="inferred from homology"/>
<comment type="similarity">
    <text evidence="3 7">Belongs to the PRA1 family.</text>
</comment>
<evidence type="ECO:0000256" key="1">
    <source>
        <dbReference type="ARBA" id="ARBA00002501"/>
    </source>
</evidence>
<keyword evidence="7" id="KW-0813">Transport</keyword>
<accession>A0A834ZS59</accession>
<feature type="transmembrane region" description="Helical" evidence="7">
    <location>
        <begin position="141"/>
        <end position="159"/>
    </location>
</feature>
<comment type="subcellular location">
    <subcellularLocation>
        <location evidence="2 7">Membrane</location>
        <topology evidence="2 7">Multi-pass membrane protein</topology>
    </subcellularLocation>
</comment>
<dbReference type="GO" id="GO:0016192">
    <property type="term" value="P:vesicle-mediated transport"/>
    <property type="evidence" value="ECO:0007669"/>
    <property type="project" value="UniProtKB-ARBA"/>
</dbReference>
<dbReference type="AlphaFoldDB" id="A0A834ZS59"/>
<evidence type="ECO:0000313" key="9">
    <source>
        <dbReference type="Proteomes" id="UP000655225"/>
    </source>
</evidence>